<dbReference type="SUPFAM" id="SSF46894">
    <property type="entry name" value="C-terminal effector domain of the bipartite response regulators"/>
    <property type="match status" value="1"/>
</dbReference>
<evidence type="ECO:0000313" key="5">
    <source>
        <dbReference type="EMBL" id="ABO49461.1"/>
    </source>
</evidence>
<proteinExistence type="predicted"/>
<dbReference type="Proteomes" id="UP000001556">
    <property type="component" value="Chromosome"/>
</dbReference>
<dbReference type="Pfam" id="PF00196">
    <property type="entry name" value="GerE"/>
    <property type="match status" value="1"/>
</dbReference>
<accession>A4J308</accession>
<dbReference type="EMBL" id="CP000612">
    <property type="protein sequence ID" value="ABO49461.1"/>
    <property type="molecule type" value="Genomic_DNA"/>
</dbReference>
<dbReference type="AlphaFoldDB" id="A4J308"/>
<keyword evidence="3" id="KW-0804">Transcription</keyword>
<keyword evidence="2" id="KW-0238">DNA-binding</keyword>
<evidence type="ECO:0000256" key="1">
    <source>
        <dbReference type="ARBA" id="ARBA00023015"/>
    </source>
</evidence>
<evidence type="ECO:0000256" key="2">
    <source>
        <dbReference type="ARBA" id="ARBA00023125"/>
    </source>
</evidence>
<sequence length="119" mass="13376">MDNIGTIIQFGTNDVGINCFCKKVIEEALSQGYRLIVIDSKVEYVKENGKERTSNVNQLTNREFELLKLIAKGISNKAIAKQLFISEKTVKNHLTSIYSKLGVTNRTEATLYAVNNLHL</sequence>
<dbReference type="GO" id="GO:0003677">
    <property type="term" value="F:DNA binding"/>
    <property type="evidence" value="ECO:0007669"/>
    <property type="project" value="UniProtKB-KW"/>
</dbReference>
<gene>
    <name evidence="5" type="ordered locus">Dred_0925</name>
</gene>
<name>A4J308_DESRM</name>
<dbReference type="PROSITE" id="PS50043">
    <property type="entry name" value="HTH_LUXR_2"/>
    <property type="match status" value="1"/>
</dbReference>
<reference evidence="5 6" key="1">
    <citation type="submission" date="2007-03" db="EMBL/GenBank/DDBJ databases">
        <title>Complete sequence of Desulfotomaculum reducens MI-1.</title>
        <authorList>
            <consortium name="US DOE Joint Genome Institute"/>
            <person name="Copeland A."/>
            <person name="Lucas S."/>
            <person name="Lapidus A."/>
            <person name="Barry K."/>
            <person name="Detter J.C."/>
            <person name="Glavina del Rio T."/>
            <person name="Hammon N."/>
            <person name="Israni S."/>
            <person name="Dalin E."/>
            <person name="Tice H."/>
            <person name="Pitluck S."/>
            <person name="Sims D."/>
            <person name="Brettin T."/>
            <person name="Bruce D."/>
            <person name="Han C."/>
            <person name="Tapia R."/>
            <person name="Schmutz J."/>
            <person name="Larimer F."/>
            <person name="Land M."/>
            <person name="Hauser L."/>
            <person name="Kyrpides N."/>
            <person name="Kim E."/>
            <person name="Tebo B.M."/>
            <person name="Richardson P."/>
        </authorList>
    </citation>
    <scope>NUCLEOTIDE SEQUENCE [LARGE SCALE GENOMIC DNA]</scope>
    <source>
        <strain evidence="5 6">MI-1</strain>
    </source>
</reference>
<keyword evidence="6" id="KW-1185">Reference proteome</keyword>
<organism evidence="5 6">
    <name type="scientific">Desulforamulus reducens (strain ATCC BAA-1160 / DSM 100696 / MI-1)</name>
    <name type="common">Desulfotomaculum reducens</name>
    <dbReference type="NCBI Taxonomy" id="349161"/>
    <lineage>
        <taxon>Bacteria</taxon>
        <taxon>Bacillati</taxon>
        <taxon>Bacillota</taxon>
        <taxon>Clostridia</taxon>
        <taxon>Eubacteriales</taxon>
        <taxon>Peptococcaceae</taxon>
        <taxon>Desulforamulus</taxon>
    </lineage>
</organism>
<dbReference type="PRINTS" id="PR00038">
    <property type="entry name" value="HTHLUXR"/>
</dbReference>
<keyword evidence="1" id="KW-0805">Transcription regulation</keyword>
<dbReference type="InterPro" id="IPR016032">
    <property type="entry name" value="Sig_transdc_resp-reg_C-effctor"/>
</dbReference>
<dbReference type="GO" id="GO:0006355">
    <property type="term" value="P:regulation of DNA-templated transcription"/>
    <property type="evidence" value="ECO:0007669"/>
    <property type="project" value="InterPro"/>
</dbReference>
<dbReference type="InterPro" id="IPR036388">
    <property type="entry name" value="WH-like_DNA-bd_sf"/>
</dbReference>
<dbReference type="HOGENOM" id="CLU_2057625_0_0_9"/>
<feature type="domain" description="HTH luxR-type" evidence="4">
    <location>
        <begin position="52"/>
        <end position="117"/>
    </location>
</feature>
<dbReference type="PROSITE" id="PS00622">
    <property type="entry name" value="HTH_LUXR_1"/>
    <property type="match status" value="1"/>
</dbReference>
<dbReference type="Gene3D" id="1.10.10.10">
    <property type="entry name" value="Winged helix-like DNA-binding domain superfamily/Winged helix DNA-binding domain"/>
    <property type="match status" value="1"/>
</dbReference>
<evidence type="ECO:0000259" key="4">
    <source>
        <dbReference type="PROSITE" id="PS50043"/>
    </source>
</evidence>
<dbReference type="CDD" id="cd06170">
    <property type="entry name" value="LuxR_C_like"/>
    <property type="match status" value="1"/>
</dbReference>
<dbReference type="OrthoDB" id="9789465at2"/>
<dbReference type="STRING" id="349161.Dred_0925"/>
<dbReference type="eggNOG" id="COG2197">
    <property type="taxonomic scope" value="Bacteria"/>
</dbReference>
<dbReference type="KEGG" id="drm:Dred_0925"/>
<dbReference type="InterPro" id="IPR000792">
    <property type="entry name" value="Tscrpt_reg_LuxR_C"/>
</dbReference>
<evidence type="ECO:0000313" key="6">
    <source>
        <dbReference type="Proteomes" id="UP000001556"/>
    </source>
</evidence>
<dbReference type="PANTHER" id="PTHR44688">
    <property type="entry name" value="DNA-BINDING TRANSCRIPTIONAL ACTIVATOR DEVR_DOSR"/>
    <property type="match status" value="1"/>
</dbReference>
<dbReference type="PANTHER" id="PTHR44688:SF16">
    <property type="entry name" value="DNA-BINDING TRANSCRIPTIONAL ACTIVATOR DEVR_DOSR"/>
    <property type="match status" value="1"/>
</dbReference>
<dbReference type="FunFam" id="1.10.10.10:FF:000153">
    <property type="entry name" value="LuxR family transcriptional regulator"/>
    <property type="match status" value="1"/>
</dbReference>
<protein>
    <submittedName>
        <fullName evidence="5">Response regulator receiver protein</fullName>
    </submittedName>
</protein>
<evidence type="ECO:0000256" key="3">
    <source>
        <dbReference type="ARBA" id="ARBA00023163"/>
    </source>
</evidence>
<dbReference type="SMART" id="SM00421">
    <property type="entry name" value="HTH_LUXR"/>
    <property type="match status" value="1"/>
</dbReference>